<accession>A0ABS5VU05</accession>
<comment type="caution">
    <text evidence="1">The sequence shown here is derived from an EMBL/GenBank/DDBJ whole genome shotgun (WGS) entry which is preliminary data.</text>
</comment>
<dbReference type="RefSeq" id="WP_254153432.1">
    <property type="nucleotide sequence ID" value="NZ_JAHESD010000015.1"/>
</dbReference>
<dbReference type="Proteomes" id="UP000772618">
    <property type="component" value="Unassembled WGS sequence"/>
</dbReference>
<reference evidence="1 2" key="1">
    <citation type="submission" date="2021-05" db="EMBL/GenBank/DDBJ databases">
        <title>A Polyphasic approach of four new species of the genus Ohtaekwangia: Ohtaekwangia histidinii sp. nov., Ohtaekwangia cretensis sp. nov., Ohtaekwangia indiensis sp. nov., Ohtaekwangia reichenbachii sp. nov. from diverse environment.</title>
        <authorList>
            <person name="Octaviana S."/>
        </authorList>
    </citation>
    <scope>NUCLEOTIDE SEQUENCE [LARGE SCALE GENOMIC DNA]</scope>
    <source>
        <strain evidence="1 2">PWU20</strain>
    </source>
</reference>
<sequence>MYKTRSYSGADLVKTAIALKHFFKYLALIPFFLSACGSDETDSQPEKGFDYYPLTKGFYQIYDVEETKYSEVADPETLLYQLKHEVVDSFANDAAGITYVVYREKREDEGKPWVYVDTWSVRVNGNDIIVSEGNVPFVKLAVPLKKGRKWDGNKYNNLEPDQYEINSIEKTYEVGDEVFQEVAVVEQEFEDDPIVYTDLREEAYAKSVGLVYREITQLHYCTDEFCLNDQIIESGVRLKQTIREYGRK</sequence>
<name>A0ABS5VU05_9BACT</name>
<proteinExistence type="predicted"/>
<dbReference type="EMBL" id="JAHESD010000015">
    <property type="protein sequence ID" value="MBT1703471.1"/>
    <property type="molecule type" value="Genomic_DNA"/>
</dbReference>
<gene>
    <name evidence="1" type="ORF">KK060_09285</name>
</gene>
<evidence type="ECO:0000313" key="2">
    <source>
        <dbReference type="Proteomes" id="UP000772618"/>
    </source>
</evidence>
<protein>
    <recommendedName>
        <fullName evidence="3">Lipoprotein</fullName>
    </recommendedName>
</protein>
<evidence type="ECO:0000313" key="1">
    <source>
        <dbReference type="EMBL" id="MBT1703471.1"/>
    </source>
</evidence>
<evidence type="ECO:0008006" key="3">
    <source>
        <dbReference type="Google" id="ProtNLM"/>
    </source>
</evidence>
<keyword evidence="2" id="KW-1185">Reference proteome</keyword>
<organism evidence="1 2">
    <name type="scientific">Chryseosolibacter indicus</name>
    <dbReference type="NCBI Taxonomy" id="2782351"/>
    <lineage>
        <taxon>Bacteria</taxon>
        <taxon>Pseudomonadati</taxon>
        <taxon>Bacteroidota</taxon>
        <taxon>Cytophagia</taxon>
        <taxon>Cytophagales</taxon>
        <taxon>Chryseotaleaceae</taxon>
        <taxon>Chryseosolibacter</taxon>
    </lineage>
</organism>